<dbReference type="KEGG" id="cmos:111455511"/>
<evidence type="ECO:0000259" key="12">
    <source>
        <dbReference type="Pfam" id="PF06974"/>
    </source>
</evidence>
<evidence type="ECO:0000259" key="11">
    <source>
        <dbReference type="Pfam" id="PF03007"/>
    </source>
</evidence>
<dbReference type="InterPro" id="IPR009721">
    <property type="entry name" value="O-acyltransferase_WSD1_C"/>
</dbReference>
<dbReference type="Proteomes" id="UP000504609">
    <property type="component" value="Unplaced"/>
</dbReference>
<evidence type="ECO:0000256" key="6">
    <source>
        <dbReference type="ARBA" id="ARBA00022824"/>
    </source>
</evidence>
<dbReference type="GO" id="GO:0004144">
    <property type="term" value="F:diacylglycerol O-acyltransferase activity"/>
    <property type="evidence" value="ECO:0007669"/>
    <property type="project" value="UniProtKB-EC"/>
</dbReference>
<dbReference type="GO" id="GO:0005789">
    <property type="term" value="C:endoplasmic reticulum membrane"/>
    <property type="evidence" value="ECO:0007669"/>
    <property type="project" value="UniProtKB-SubCell"/>
</dbReference>
<comment type="catalytic activity">
    <reaction evidence="9">
        <text>a long chain fatty alcohol + a fatty acyl-CoA = a long-chain alcohol wax ester + CoA</text>
        <dbReference type="Rhea" id="RHEA:38443"/>
        <dbReference type="ChEBI" id="CHEBI:17135"/>
        <dbReference type="ChEBI" id="CHEBI:57287"/>
        <dbReference type="ChEBI" id="CHEBI:77636"/>
        <dbReference type="ChEBI" id="CHEBI:235323"/>
        <dbReference type="EC" id="2.3.1.75"/>
    </reaction>
</comment>
<evidence type="ECO:0000256" key="9">
    <source>
        <dbReference type="ARBA" id="ARBA00047604"/>
    </source>
</evidence>
<dbReference type="InterPro" id="IPR045034">
    <property type="entry name" value="O-acyltransferase_WSD1-like"/>
</dbReference>
<dbReference type="GO" id="GO:0019432">
    <property type="term" value="P:triglyceride biosynthetic process"/>
    <property type="evidence" value="ECO:0007669"/>
    <property type="project" value="UniProtKB-UniPathway"/>
</dbReference>
<feature type="domain" description="O-acyltransferase WSD1 C-terminal" evidence="12">
    <location>
        <begin position="310"/>
        <end position="455"/>
    </location>
</feature>
<evidence type="ECO:0000313" key="14">
    <source>
        <dbReference type="RefSeq" id="XP_022952996.1"/>
    </source>
</evidence>
<dbReference type="Pfam" id="PF03007">
    <property type="entry name" value="WS_DGAT_cat"/>
    <property type="match status" value="1"/>
</dbReference>
<keyword evidence="5" id="KW-0808">Transferase</keyword>
<comment type="pathway">
    <text evidence="4">Lipid metabolism.</text>
</comment>
<dbReference type="UniPathway" id="UPA00282"/>
<protein>
    <submittedName>
        <fullName evidence="14">O-acyltransferase WSD1-like</fullName>
    </submittedName>
</protein>
<evidence type="ECO:0000256" key="2">
    <source>
        <dbReference type="ARBA" id="ARBA00004586"/>
    </source>
</evidence>
<keyword evidence="6" id="KW-0256">Endoplasmic reticulum</keyword>
<comment type="subcellular location">
    <subcellularLocation>
        <location evidence="1">Cell membrane</location>
        <topology evidence="1">Single-pass membrane protein</topology>
    </subcellularLocation>
    <subcellularLocation>
        <location evidence="2">Endoplasmic reticulum membrane</location>
    </subcellularLocation>
</comment>
<dbReference type="InterPro" id="IPR004255">
    <property type="entry name" value="O-acyltransferase_WSD1_N"/>
</dbReference>
<evidence type="ECO:0000256" key="1">
    <source>
        <dbReference type="ARBA" id="ARBA00004162"/>
    </source>
</evidence>
<dbReference type="PANTHER" id="PTHR31650:SF34">
    <property type="entry name" value="O-ACYLTRANSFERASE WSD1-LIKE ISOFORM X1"/>
    <property type="match status" value="1"/>
</dbReference>
<evidence type="ECO:0000256" key="5">
    <source>
        <dbReference type="ARBA" id="ARBA00022679"/>
    </source>
</evidence>
<dbReference type="GO" id="GO:0047196">
    <property type="term" value="F:long-chain-alcohol O-fatty-acyltransferase activity"/>
    <property type="evidence" value="ECO:0007669"/>
    <property type="project" value="UniProtKB-EC"/>
</dbReference>
<comment type="catalytic activity">
    <reaction evidence="10">
        <text>an acyl-CoA + a 1,2-diacyl-sn-glycerol = a triacyl-sn-glycerol + CoA</text>
        <dbReference type="Rhea" id="RHEA:10868"/>
        <dbReference type="ChEBI" id="CHEBI:17815"/>
        <dbReference type="ChEBI" id="CHEBI:57287"/>
        <dbReference type="ChEBI" id="CHEBI:58342"/>
        <dbReference type="ChEBI" id="CHEBI:64615"/>
        <dbReference type="EC" id="2.3.1.20"/>
    </reaction>
</comment>
<evidence type="ECO:0000313" key="13">
    <source>
        <dbReference type="Proteomes" id="UP000504609"/>
    </source>
</evidence>
<feature type="domain" description="O-acyltransferase WSD1-like N-terminal" evidence="11">
    <location>
        <begin position="109"/>
        <end position="256"/>
    </location>
</feature>
<comment type="pathway">
    <text evidence="3">Glycerolipid metabolism; triacylglycerol biosynthesis.</text>
</comment>
<dbReference type="PANTHER" id="PTHR31650">
    <property type="entry name" value="O-ACYLTRANSFERASE (WSD1-LIKE) FAMILY PROTEIN"/>
    <property type="match status" value="1"/>
</dbReference>
<dbReference type="GO" id="GO:0005886">
    <property type="term" value="C:plasma membrane"/>
    <property type="evidence" value="ECO:0007669"/>
    <property type="project" value="UniProtKB-SubCell"/>
</dbReference>
<keyword evidence="13" id="KW-1185">Reference proteome</keyword>
<organism evidence="13 14">
    <name type="scientific">Cucurbita moschata</name>
    <name type="common">Winter crookneck squash</name>
    <name type="synonym">Cucurbita pepo var. moschata</name>
    <dbReference type="NCBI Taxonomy" id="3662"/>
    <lineage>
        <taxon>Eukaryota</taxon>
        <taxon>Viridiplantae</taxon>
        <taxon>Streptophyta</taxon>
        <taxon>Embryophyta</taxon>
        <taxon>Tracheophyta</taxon>
        <taxon>Spermatophyta</taxon>
        <taxon>Magnoliopsida</taxon>
        <taxon>eudicotyledons</taxon>
        <taxon>Gunneridae</taxon>
        <taxon>Pentapetalae</taxon>
        <taxon>rosids</taxon>
        <taxon>fabids</taxon>
        <taxon>Cucurbitales</taxon>
        <taxon>Cucurbitaceae</taxon>
        <taxon>Cucurbiteae</taxon>
        <taxon>Cucurbita</taxon>
    </lineage>
</organism>
<evidence type="ECO:0000256" key="7">
    <source>
        <dbReference type="ARBA" id="ARBA00023315"/>
    </source>
</evidence>
<gene>
    <name evidence="14" type="primary">LOC111455511</name>
</gene>
<proteinExistence type="inferred from homology"/>
<reference evidence="14" key="1">
    <citation type="submission" date="2025-08" db="UniProtKB">
        <authorList>
            <consortium name="RefSeq"/>
        </authorList>
    </citation>
    <scope>IDENTIFICATION</scope>
    <source>
        <tissue evidence="14">Young leaves</tissue>
    </source>
</reference>
<evidence type="ECO:0000256" key="8">
    <source>
        <dbReference type="ARBA" id="ARBA00024360"/>
    </source>
</evidence>
<evidence type="ECO:0000256" key="4">
    <source>
        <dbReference type="ARBA" id="ARBA00005189"/>
    </source>
</evidence>
<keyword evidence="7" id="KW-0012">Acyltransferase</keyword>
<evidence type="ECO:0000256" key="10">
    <source>
        <dbReference type="ARBA" id="ARBA00048109"/>
    </source>
</evidence>
<dbReference type="Pfam" id="PF06974">
    <property type="entry name" value="WS_DGAT_C"/>
    <property type="match status" value="1"/>
</dbReference>
<comment type="similarity">
    <text evidence="8">In the N-terminal section; belongs to the long-chain O-acyltransferase family.</text>
</comment>
<dbReference type="GeneID" id="111455511"/>
<dbReference type="AlphaFoldDB" id="A0A6J1GLS6"/>
<sequence>MEMKEDELLQPVSPTAQSMNSFVRSISLIAVLEFEIAIDEHKFMSFAKDLIHLNPLFTSIMVNDVNGERKWKKVEVNIEEHIIVHTPPSNLSLQLFDAYFNEYMTNYALQELPQNKPLWEIHIINCPTNNAAGNLVFKIHHSLGDGYSLMGVLISSMTRAHDPSLPLTFPSRKVKLEQSGHILGRVYQFLLSSMNTVLDFGGNMMKSSVLEDHLTPIRSGGDGVEFRTFAIRTITFSLHHIKKIKAKLGVTINDVITGMIFLGLRLYMQETRPDSTNSNSTALVLINTRMVENYKSVQDMLKPNNSNAPWGNRFALLHIDIPKATDCELSNPLQFIKAAQKMIKRKRYSSAVFLVGKLMEMIHKLRGPEVAAKFMYKTAQNTSLSISNMMGPREKMAMCGHPVKGVYFTVVGIPQSLMITVISYMEQLRITLLSEKEFIDEEKLTSCIEKAFENIHEASMELSI</sequence>
<evidence type="ECO:0000256" key="3">
    <source>
        <dbReference type="ARBA" id="ARBA00004771"/>
    </source>
</evidence>
<name>A0A6J1GLS6_CUCMO</name>
<accession>A0A6J1GLS6</accession>
<dbReference type="RefSeq" id="XP_022952996.1">
    <property type="nucleotide sequence ID" value="XM_023097228.1"/>
</dbReference>